<feature type="region of interest" description="Disordered" evidence="1">
    <location>
        <begin position="184"/>
        <end position="267"/>
    </location>
</feature>
<evidence type="ECO:0000256" key="1">
    <source>
        <dbReference type="SAM" id="MobiDB-lite"/>
    </source>
</evidence>
<feature type="signal peptide" evidence="2">
    <location>
        <begin position="1"/>
        <end position="31"/>
    </location>
</feature>
<evidence type="ECO:0000256" key="2">
    <source>
        <dbReference type="SAM" id="SignalP"/>
    </source>
</evidence>
<dbReference type="AlphaFoldDB" id="A0AAW2R2F4"/>
<dbReference type="EMBL" id="JACGWJ010000014">
    <property type="protein sequence ID" value="KAL0374263.1"/>
    <property type="molecule type" value="Genomic_DNA"/>
</dbReference>
<feature type="compositionally biased region" description="Low complexity" evidence="1">
    <location>
        <begin position="216"/>
        <end position="240"/>
    </location>
</feature>
<sequence>MNLQRRGATKGRKTLLLVGWTLFLGKKGVVWESWESACGFGLGHLQSQAIGHSVVSGEIWDSSRCFQLKQIEPGVFHFAPRRGVSFIPTPSPPKRWKGDFFFVLPPSPWNIPHRWIYKSPPAVQRVDRREAPKSFWPKPASCAPVRALGYFKFAYYRFVFCTCCFDHGFVLCVEDIMFSKHLRDQHKGATTSPTTRSSRRTPSSSDQRGKCVAVVLPGSSSKKLRSSSSAFPSSSSGRHTSPPPPPPLPRDLGAGHRSLSPPLRGGV</sequence>
<name>A0AAW2R2F4_SESRA</name>
<feature type="compositionally biased region" description="Low complexity" evidence="1">
    <location>
        <begin position="190"/>
        <end position="205"/>
    </location>
</feature>
<reference evidence="3" key="1">
    <citation type="submission" date="2020-06" db="EMBL/GenBank/DDBJ databases">
        <authorList>
            <person name="Li T."/>
            <person name="Hu X."/>
            <person name="Zhang T."/>
            <person name="Song X."/>
            <person name="Zhang H."/>
            <person name="Dai N."/>
            <person name="Sheng W."/>
            <person name="Hou X."/>
            <person name="Wei L."/>
        </authorList>
    </citation>
    <scope>NUCLEOTIDE SEQUENCE</scope>
    <source>
        <strain evidence="3">G02</strain>
        <tissue evidence="3">Leaf</tissue>
    </source>
</reference>
<accession>A0AAW2R2F4</accession>
<organism evidence="3">
    <name type="scientific">Sesamum radiatum</name>
    <name type="common">Black benniseed</name>
    <dbReference type="NCBI Taxonomy" id="300843"/>
    <lineage>
        <taxon>Eukaryota</taxon>
        <taxon>Viridiplantae</taxon>
        <taxon>Streptophyta</taxon>
        <taxon>Embryophyta</taxon>
        <taxon>Tracheophyta</taxon>
        <taxon>Spermatophyta</taxon>
        <taxon>Magnoliopsida</taxon>
        <taxon>eudicotyledons</taxon>
        <taxon>Gunneridae</taxon>
        <taxon>Pentapetalae</taxon>
        <taxon>asterids</taxon>
        <taxon>lamiids</taxon>
        <taxon>Lamiales</taxon>
        <taxon>Pedaliaceae</taxon>
        <taxon>Sesamum</taxon>
    </lineage>
</organism>
<protein>
    <submittedName>
        <fullName evidence="3">Uncharacterized protein</fullName>
    </submittedName>
</protein>
<gene>
    <name evidence="3" type="ORF">Sradi_3342000</name>
</gene>
<feature type="chain" id="PRO_5043968738" evidence="2">
    <location>
        <begin position="32"/>
        <end position="267"/>
    </location>
</feature>
<proteinExistence type="predicted"/>
<evidence type="ECO:0000313" key="3">
    <source>
        <dbReference type="EMBL" id="KAL0374263.1"/>
    </source>
</evidence>
<comment type="caution">
    <text evidence="3">The sequence shown here is derived from an EMBL/GenBank/DDBJ whole genome shotgun (WGS) entry which is preliminary data.</text>
</comment>
<reference evidence="3" key="2">
    <citation type="journal article" date="2024" name="Plant">
        <title>Genomic evolution and insights into agronomic trait innovations of Sesamum species.</title>
        <authorList>
            <person name="Miao H."/>
            <person name="Wang L."/>
            <person name="Qu L."/>
            <person name="Liu H."/>
            <person name="Sun Y."/>
            <person name="Le M."/>
            <person name="Wang Q."/>
            <person name="Wei S."/>
            <person name="Zheng Y."/>
            <person name="Lin W."/>
            <person name="Duan Y."/>
            <person name="Cao H."/>
            <person name="Xiong S."/>
            <person name="Wang X."/>
            <person name="Wei L."/>
            <person name="Li C."/>
            <person name="Ma Q."/>
            <person name="Ju M."/>
            <person name="Zhao R."/>
            <person name="Li G."/>
            <person name="Mu C."/>
            <person name="Tian Q."/>
            <person name="Mei H."/>
            <person name="Zhang T."/>
            <person name="Gao T."/>
            <person name="Zhang H."/>
        </authorList>
    </citation>
    <scope>NUCLEOTIDE SEQUENCE</scope>
    <source>
        <strain evidence="3">G02</strain>
    </source>
</reference>
<keyword evidence="2" id="KW-0732">Signal</keyword>